<dbReference type="InterPro" id="IPR009044">
    <property type="entry name" value="ssDNA-bd_transcriptional_reg"/>
</dbReference>
<feature type="compositionally biased region" description="Basic and acidic residues" evidence="7">
    <location>
        <begin position="181"/>
        <end position="191"/>
    </location>
</feature>
<dbReference type="GO" id="GO:0006972">
    <property type="term" value="P:hyperosmotic response"/>
    <property type="evidence" value="ECO:0007669"/>
    <property type="project" value="EnsemblFungi"/>
</dbReference>
<dbReference type="KEGG" id="tpf:TPHA_0N01490"/>
<dbReference type="GO" id="GO:0051880">
    <property type="term" value="F:G-quadruplex DNA binding"/>
    <property type="evidence" value="ECO:0007669"/>
    <property type="project" value="EnsemblFungi"/>
</dbReference>
<dbReference type="GO" id="GO:0006369">
    <property type="term" value="P:termination of RNA polymerase II transcription"/>
    <property type="evidence" value="ECO:0007669"/>
    <property type="project" value="EnsemblFungi"/>
</dbReference>
<comment type="subcellular location">
    <subcellularLocation>
        <location evidence="1">Nucleus</location>
    </subcellularLocation>
</comment>
<feature type="region of interest" description="Disordered" evidence="7">
    <location>
        <begin position="129"/>
        <end position="215"/>
    </location>
</feature>
<evidence type="ECO:0000256" key="1">
    <source>
        <dbReference type="ARBA" id="ARBA00004123"/>
    </source>
</evidence>
<feature type="compositionally biased region" description="Basic and acidic residues" evidence="7">
    <location>
        <begin position="294"/>
        <end position="308"/>
    </location>
</feature>
<dbReference type="InterPro" id="IPR045125">
    <property type="entry name" value="Sub1/Tcp4-like"/>
</dbReference>
<dbReference type="eggNOG" id="KOG2712">
    <property type="taxonomic scope" value="Eukaryota"/>
</dbReference>
<dbReference type="GO" id="GO:0045945">
    <property type="term" value="P:positive regulation of transcription by RNA polymerase III"/>
    <property type="evidence" value="ECO:0007669"/>
    <property type="project" value="EnsemblFungi"/>
</dbReference>
<feature type="region of interest" description="Disordered" evidence="7">
    <location>
        <begin position="261"/>
        <end position="314"/>
    </location>
</feature>
<sequence length="314" mass="34615">MSYYNRYKSRKRFNNGGNGANGIGNGEGNGNGNAGGKGDGDGPMQAGLSVPDAIFDIGKNKRVTVRQFRNINLIDIREYYMDNSSNEMRPGKKGISLTEDLYDEFLKHRLNIDEALRRLGSKRPRTKTIVISSDDEDDYGADNKDDSGSKKDSTEGSKDNSKEARAAAKAAKAGENDDENDKSKENDEPREKKRKKGDKKNPAGPSLLITEEKKHLEEREANAVLVVPHLATPAVKQEPAVIEEETFATLEEPQQPVKALQELEPVTVSNNQVETEQVGVEATRANTNDSSDEDFAKHLDDEMSKAADEVSEEE</sequence>
<evidence type="ECO:0000256" key="6">
    <source>
        <dbReference type="ARBA" id="ARBA00023242"/>
    </source>
</evidence>
<dbReference type="OrthoDB" id="2505440at2759"/>
<dbReference type="GO" id="GO:0005654">
    <property type="term" value="C:nucleoplasm"/>
    <property type="evidence" value="ECO:0007669"/>
    <property type="project" value="EnsemblFungi"/>
</dbReference>
<dbReference type="GO" id="GO:0032968">
    <property type="term" value="P:positive regulation of transcription elongation by RNA polymerase II"/>
    <property type="evidence" value="ECO:0007669"/>
    <property type="project" value="EnsemblFungi"/>
</dbReference>
<dbReference type="Proteomes" id="UP000005666">
    <property type="component" value="Chromosome 14"/>
</dbReference>
<dbReference type="Pfam" id="PF02229">
    <property type="entry name" value="PC4"/>
    <property type="match status" value="1"/>
</dbReference>
<evidence type="ECO:0000256" key="3">
    <source>
        <dbReference type="ARBA" id="ARBA00023015"/>
    </source>
</evidence>
<dbReference type="SUPFAM" id="SSF54447">
    <property type="entry name" value="ssDNA-binding transcriptional regulator domain"/>
    <property type="match status" value="1"/>
</dbReference>
<dbReference type="RefSeq" id="XP_003688364.1">
    <property type="nucleotide sequence ID" value="XM_003688316.1"/>
</dbReference>
<evidence type="ECO:0000313" key="9">
    <source>
        <dbReference type="EMBL" id="CCE65930.1"/>
    </source>
</evidence>
<keyword evidence="3" id="KW-0805">Transcription regulation</keyword>
<gene>
    <name evidence="9" type="primary">TPHA0N01490</name>
    <name evidence="9" type="ordered locus">TPHA_0N01490</name>
</gene>
<organism evidence="9 10">
    <name type="scientific">Tetrapisispora phaffii (strain ATCC 24235 / CBS 4417 / NBRC 1672 / NRRL Y-8282 / UCD 70-5)</name>
    <name type="common">Yeast</name>
    <name type="synonym">Fabospora phaffii</name>
    <dbReference type="NCBI Taxonomy" id="1071381"/>
    <lineage>
        <taxon>Eukaryota</taxon>
        <taxon>Fungi</taxon>
        <taxon>Dikarya</taxon>
        <taxon>Ascomycota</taxon>
        <taxon>Saccharomycotina</taxon>
        <taxon>Saccharomycetes</taxon>
        <taxon>Saccharomycetales</taxon>
        <taxon>Saccharomycetaceae</taxon>
        <taxon>Tetrapisispora</taxon>
    </lineage>
</organism>
<dbReference type="InterPro" id="IPR003173">
    <property type="entry name" value="PC4_C"/>
</dbReference>
<reference evidence="9 10" key="1">
    <citation type="journal article" date="2011" name="Proc. Natl. Acad. Sci. U.S.A.">
        <title>Evolutionary erosion of yeast sex chromosomes by mating-type switching accidents.</title>
        <authorList>
            <person name="Gordon J.L."/>
            <person name="Armisen D."/>
            <person name="Proux-Wera E."/>
            <person name="Oheigeartaigh S.S."/>
            <person name="Byrne K.P."/>
            <person name="Wolfe K.H."/>
        </authorList>
    </citation>
    <scope>NUCLEOTIDE SEQUENCE [LARGE SCALE GENOMIC DNA]</scope>
    <source>
        <strain evidence="10">ATCC 24235 / CBS 4417 / NBRC 1672 / NRRL Y-8282 / UCD 70-5</strain>
    </source>
</reference>
<dbReference type="GO" id="GO:0060261">
    <property type="term" value="P:positive regulation of transcription initiation by RNA polymerase II"/>
    <property type="evidence" value="ECO:0007669"/>
    <property type="project" value="InterPro"/>
</dbReference>
<dbReference type="PANTHER" id="PTHR13215">
    <property type="entry name" value="RNA POLYMERASE II TRANSCRIPTIONAL COACTIVATOR"/>
    <property type="match status" value="1"/>
</dbReference>
<feature type="compositionally biased region" description="Basic and acidic residues" evidence="7">
    <location>
        <begin position="141"/>
        <end position="166"/>
    </location>
</feature>
<dbReference type="GeneID" id="11530516"/>
<dbReference type="GO" id="GO:0003713">
    <property type="term" value="F:transcription coactivator activity"/>
    <property type="evidence" value="ECO:0007669"/>
    <property type="project" value="InterPro"/>
</dbReference>
<dbReference type="GO" id="GO:0005730">
    <property type="term" value="C:nucleolus"/>
    <property type="evidence" value="ECO:0007669"/>
    <property type="project" value="EnsemblFungi"/>
</dbReference>
<evidence type="ECO:0000313" key="10">
    <source>
        <dbReference type="Proteomes" id="UP000005666"/>
    </source>
</evidence>
<name>G8C1A2_TETPH</name>
<comment type="similarity">
    <text evidence="2">Belongs to the transcriptional coactivator PC4 family.</text>
</comment>
<dbReference type="GO" id="GO:0051053">
    <property type="term" value="P:negative regulation of DNA metabolic process"/>
    <property type="evidence" value="ECO:0007669"/>
    <property type="project" value="EnsemblFungi"/>
</dbReference>
<keyword evidence="5" id="KW-0804">Transcription</keyword>
<dbReference type="HOGENOM" id="CLU_065855_0_0_1"/>
<dbReference type="GO" id="GO:0006303">
    <property type="term" value="P:double-strand break repair via nonhomologous end joining"/>
    <property type="evidence" value="ECO:0007669"/>
    <property type="project" value="EnsemblFungi"/>
</dbReference>
<keyword evidence="6" id="KW-0539">Nucleus</keyword>
<dbReference type="EMBL" id="HE612869">
    <property type="protein sequence ID" value="CCE65930.1"/>
    <property type="molecule type" value="Genomic_DNA"/>
</dbReference>
<dbReference type="AlphaFoldDB" id="G8C1A2"/>
<dbReference type="GO" id="GO:0075297">
    <property type="term" value="P:negative regulation of ascospore formation"/>
    <property type="evidence" value="ECO:0007669"/>
    <property type="project" value="EnsemblFungi"/>
</dbReference>
<dbReference type="OMA" id="MNRADDD"/>
<keyword evidence="10" id="KW-1185">Reference proteome</keyword>
<protein>
    <recommendedName>
        <fullName evidence="8">Transcriptional coactivator p15 (PC4) C-terminal domain-containing protein</fullName>
    </recommendedName>
</protein>
<keyword evidence="4" id="KW-0238">DNA-binding</keyword>
<dbReference type="Gene3D" id="2.30.31.10">
    <property type="entry name" value="Transcriptional Coactivator Pc4, Chain A"/>
    <property type="match status" value="1"/>
</dbReference>
<dbReference type="STRING" id="1071381.G8C1A2"/>
<accession>G8C1A2</accession>
<dbReference type="GO" id="GO:0070898">
    <property type="term" value="P:RNA polymerase III preinitiation complex assembly"/>
    <property type="evidence" value="ECO:0007669"/>
    <property type="project" value="EnsemblFungi"/>
</dbReference>
<feature type="compositionally biased region" description="Gly residues" evidence="7">
    <location>
        <begin position="16"/>
        <end position="37"/>
    </location>
</feature>
<evidence type="ECO:0000259" key="8">
    <source>
        <dbReference type="Pfam" id="PF02229"/>
    </source>
</evidence>
<evidence type="ECO:0000256" key="2">
    <source>
        <dbReference type="ARBA" id="ARBA00009001"/>
    </source>
</evidence>
<dbReference type="GO" id="GO:0003682">
    <property type="term" value="F:chromatin binding"/>
    <property type="evidence" value="ECO:0007669"/>
    <property type="project" value="EnsemblFungi"/>
</dbReference>
<evidence type="ECO:0000256" key="5">
    <source>
        <dbReference type="ARBA" id="ARBA00023163"/>
    </source>
</evidence>
<feature type="domain" description="Transcriptional coactivator p15 (PC4) C-terminal" evidence="8">
    <location>
        <begin position="55"/>
        <end position="108"/>
    </location>
</feature>
<proteinExistence type="inferred from homology"/>
<evidence type="ECO:0000256" key="7">
    <source>
        <dbReference type="SAM" id="MobiDB-lite"/>
    </source>
</evidence>
<evidence type="ECO:0000256" key="4">
    <source>
        <dbReference type="ARBA" id="ARBA00023125"/>
    </source>
</evidence>
<dbReference type="GO" id="GO:0071444">
    <property type="term" value="P:cellular response to pheromone"/>
    <property type="evidence" value="ECO:0007669"/>
    <property type="project" value="EnsemblFungi"/>
</dbReference>
<feature type="region of interest" description="Disordered" evidence="7">
    <location>
        <begin position="14"/>
        <end position="47"/>
    </location>
</feature>